<dbReference type="PANTHER" id="PTHR43176:SF3">
    <property type="entry name" value="3-HYDROXYISOBUTYRYL-COA HYDROLASE, MITOCHONDRIAL"/>
    <property type="match status" value="1"/>
</dbReference>
<dbReference type="Proteomes" id="UP001485043">
    <property type="component" value="Unassembled WGS sequence"/>
</dbReference>
<comment type="catalytic activity">
    <reaction evidence="1 7">
        <text>3-hydroxy-2-methylpropanoyl-CoA + H2O = 3-hydroxy-2-methylpropanoate + CoA + H(+)</text>
        <dbReference type="Rhea" id="RHEA:20888"/>
        <dbReference type="ChEBI" id="CHEBI:11805"/>
        <dbReference type="ChEBI" id="CHEBI:15377"/>
        <dbReference type="ChEBI" id="CHEBI:15378"/>
        <dbReference type="ChEBI" id="CHEBI:57287"/>
        <dbReference type="ChEBI" id="CHEBI:57340"/>
        <dbReference type="EC" id="3.1.2.4"/>
    </reaction>
</comment>
<dbReference type="PANTHER" id="PTHR43176">
    <property type="entry name" value="3-HYDROXYISOBUTYRYL-COA HYDROLASE-RELATED"/>
    <property type="match status" value="1"/>
</dbReference>
<comment type="pathway">
    <text evidence="7">Amino-acid degradation; L-valine degradation.</text>
</comment>
<comment type="similarity">
    <text evidence="7">Belongs to the enoyl-CoA hydratase/isomerase family.</text>
</comment>
<feature type="region of interest" description="Disordered" evidence="8">
    <location>
        <begin position="209"/>
        <end position="229"/>
    </location>
</feature>
<organism evidence="10 11">
    <name type="scientific">Apatococcus fuscideae</name>
    <dbReference type="NCBI Taxonomy" id="2026836"/>
    <lineage>
        <taxon>Eukaryota</taxon>
        <taxon>Viridiplantae</taxon>
        <taxon>Chlorophyta</taxon>
        <taxon>core chlorophytes</taxon>
        <taxon>Trebouxiophyceae</taxon>
        <taxon>Chlorellales</taxon>
        <taxon>Chlorellaceae</taxon>
        <taxon>Apatococcus</taxon>
    </lineage>
</organism>
<accession>A0AAW1SPY2</accession>
<reference evidence="10 11" key="1">
    <citation type="journal article" date="2024" name="Nat. Commun.">
        <title>Phylogenomics reveals the evolutionary origins of lichenization in chlorophyte algae.</title>
        <authorList>
            <person name="Puginier C."/>
            <person name="Libourel C."/>
            <person name="Otte J."/>
            <person name="Skaloud P."/>
            <person name="Haon M."/>
            <person name="Grisel S."/>
            <person name="Petersen M."/>
            <person name="Berrin J.G."/>
            <person name="Delaux P.M."/>
            <person name="Dal Grande F."/>
            <person name="Keller J."/>
        </authorList>
    </citation>
    <scope>NUCLEOTIDE SEQUENCE [LARGE SCALE GENOMIC DNA]</scope>
    <source>
        <strain evidence="10 11">SAG 2523</strain>
    </source>
</reference>
<feature type="domain" description="Enoyl-CoA hydratase/isomerase" evidence="9">
    <location>
        <begin position="15"/>
        <end position="346"/>
    </location>
</feature>
<dbReference type="EC" id="3.1.2.4" evidence="3 7"/>
<keyword evidence="11" id="KW-1185">Reference proteome</keyword>
<dbReference type="NCBIfam" id="NF004127">
    <property type="entry name" value="PRK05617.1"/>
    <property type="match status" value="1"/>
</dbReference>
<dbReference type="CDD" id="cd06558">
    <property type="entry name" value="crotonase-like"/>
    <property type="match status" value="1"/>
</dbReference>
<evidence type="ECO:0000313" key="11">
    <source>
        <dbReference type="Proteomes" id="UP001485043"/>
    </source>
</evidence>
<dbReference type="InterPro" id="IPR029045">
    <property type="entry name" value="ClpP/crotonase-like_dom_sf"/>
</dbReference>
<dbReference type="SUPFAM" id="SSF52096">
    <property type="entry name" value="ClpP/crotonase"/>
    <property type="match status" value="1"/>
</dbReference>
<evidence type="ECO:0000256" key="7">
    <source>
        <dbReference type="RuleBase" id="RU369070"/>
    </source>
</evidence>
<dbReference type="InterPro" id="IPR032259">
    <property type="entry name" value="HIBYL-CoA-H"/>
</dbReference>
<evidence type="ECO:0000256" key="3">
    <source>
        <dbReference type="ARBA" id="ARBA00011915"/>
    </source>
</evidence>
<evidence type="ECO:0000256" key="6">
    <source>
        <dbReference type="ARBA" id="ARBA00031181"/>
    </source>
</evidence>
<dbReference type="Gene3D" id="3.90.226.10">
    <property type="entry name" value="2-enoyl-CoA Hydratase, Chain A, domain 1"/>
    <property type="match status" value="1"/>
</dbReference>
<gene>
    <name evidence="10" type="ORF">WJX84_000370</name>
</gene>
<dbReference type="EMBL" id="JALJOV010001322">
    <property type="protein sequence ID" value="KAK9849787.1"/>
    <property type="molecule type" value="Genomic_DNA"/>
</dbReference>
<sequence>MTDSEVVFESSKRLGYATLNRPKALNSLNLNMVSLMRDQYLTWAGNVDIKCIVLKATGGKAFCAGGDVKAVVQDMLESKFDYGIRFFQEEYALDHLVATMPQPQVALLDGITMGGGAGISINGTFRVATEKTLFAMPECGIGLYPDVGAAHFLNQLPGHMGMYLALTGTRLKGVQVKEAGLATHYLASHQLPSFLQELEGLGSKAGSSEAVRQLLSEHEGKESQPEPSGLLDLREGIDTCFAGSSCQAIYTALQERGDSWSQDTLKALHKGSPLSQRVSFRALRQGVGRSLPDILRTDFRLSHRMVSGPSDFAEGVRALLIDKGNTPAWRHSSVDQVRDQDVDLFFSPLSPEEELQLADSSAQAHAKL</sequence>
<comment type="function">
    <text evidence="7">Hydrolyzes 3-hydroxyisobutyryl-CoA (HIBYL-CoA), a saline catabolite. Has high activity toward isobutyryl-CoA. Could be an isobutyryl-CoA dehydrogenase that functions in valine catabolism.</text>
</comment>
<dbReference type="FunFam" id="3.90.226.10:FF:000026">
    <property type="entry name" value="3-hydroxyisobutyryl-CoA hydrolase, mitochondrial"/>
    <property type="match status" value="1"/>
</dbReference>
<dbReference type="GO" id="GO:0003860">
    <property type="term" value="F:3-hydroxyisobutyryl-CoA hydrolase activity"/>
    <property type="evidence" value="ECO:0007669"/>
    <property type="project" value="UniProtKB-UniRule"/>
</dbReference>
<keyword evidence="4 7" id="KW-0378">Hydrolase</keyword>
<evidence type="ECO:0000256" key="2">
    <source>
        <dbReference type="ARBA" id="ARBA00004173"/>
    </source>
</evidence>
<evidence type="ECO:0000256" key="5">
    <source>
        <dbReference type="ARBA" id="ARBA00023128"/>
    </source>
</evidence>
<dbReference type="InterPro" id="IPR045004">
    <property type="entry name" value="ECH_dom"/>
</dbReference>
<dbReference type="Pfam" id="PF16113">
    <property type="entry name" value="ECH_2"/>
    <property type="match status" value="1"/>
</dbReference>
<evidence type="ECO:0000256" key="8">
    <source>
        <dbReference type="SAM" id="MobiDB-lite"/>
    </source>
</evidence>
<comment type="caution">
    <text evidence="10">The sequence shown here is derived from an EMBL/GenBank/DDBJ whole genome shotgun (WGS) entry which is preliminary data.</text>
</comment>
<evidence type="ECO:0000256" key="1">
    <source>
        <dbReference type="ARBA" id="ARBA00001709"/>
    </source>
</evidence>
<dbReference type="GO" id="GO:0006574">
    <property type="term" value="P:L-valine catabolic process"/>
    <property type="evidence" value="ECO:0007669"/>
    <property type="project" value="UniProtKB-UniRule"/>
</dbReference>
<evidence type="ECO:0000313" key="10">
    <source>
        <dbReference type="EMBL" id="KAK9849787.1"/>
    </source>
</evidence>
<proteinExistence type="inferred from homology"/>
<keyword evidence="5" id="KW-0496">Mitochondrion</keyword>
<protein>
    <recommendedName>
        <fullName evidence="3 7">3-hydroxyisobutyryl-CoA hydrolase</fullName>
        <shortName evidence="7">HIB-CoA hydrolase</shortName>
        <shortName evidence="7">HIBYL-CoA-H</shortName>
        <ecNumber evidence="3 7">3.1.2.4</ecNumber>
    </recommendedName>
    <alternativeName>
        <fullName evidence="6 7">3-hydroxyisobutyryl-coenzyme A hydrolase</fullName>
    </alternativeName>
</protein>
<dbReference type="AlphaFoldDB" id="A0AAW1SPY2"/>
<dbReference type="GO" id="GO:0005739">
    <property type="term" value="C:mitochondrion"/>
    <property type="evidence" value="ECO:0007669"/>
    <property type="project" value="UniProtKB-SubCell"/>
</dbReference>
<evidence type="ECO:0000259" key="9">
    <source>
        <dbReference type="Pfam" id="PF16113"/>
    </source>
</evidence>
<evidence type="ECO:0000256" key="4">
    <source>
        <dbReference type="ARBA" id="ARBA00022801"/>
    </source>
</evidence>
<feature type="compositionally biased region" description="Basic and acidic residues" evidence="8">
    <location>
        <begin position="215"/>
        <end position="224"/>
    </location>
</feature>
<comment type="subcellular location">
    <subcellularLocation>
        <location evidence="2">Mitochondrion</location>
    </subcellularLocation>
</comment>
<name>A0AAW1SPY2_9CHLO</name>